<comment type="catalytic activity">
    <reaction evidence="1">
        <text>uridine(34) in tRNA + AH2 + O2 = 5-hydroxyuridine(34) in tRNA + A + H2O</text>
        <dbReference type="Rhea" id="RHEA:64224"/>
        <dbReference type="Rhea" id="RHEA-COMP:11727"/>
        <dbReference type="Rhea" id="RHEA-COMP:13381"/>
        <dbReference type="ChEBI" id="CHEBI:13193"/>
        <dbReference type="ChEBI" id="CHEBI:15377"/>
        <dbReference type="ChEBI" id="CHEBI:15379"/>
        <dbReference type="ChEBI" id="CHEBI:17499"/>
        <dbReference type="ChEBI" id="CHEBI:65315"/>
        <dbReference type="ChEBI" id="CHEBI:136877"/>
    </reaction>
</comment>
<keyword evidence="4" id="KW-0808">Transferase</keyword>
<gene>
    <name evidence="1" type="primary">trhO</name>
    <name evidence="4" type="ORF">G9Q37_07585</name>
</gene>
<dbReference type="EMBL" id="CP049989">
    <property type="protein sequence ID" value="QIM52008.1"/>
    <property type="molecule type" value="Genomic_DNA"/>
</dbReference>
<dbReference type="HAMAP" id="MF_00469">
    <property type="entry name" value="TrhO"/>
    <property type="match status" value="1"/>
</dbReference>
<dbReference type="GO" id="GO:0006400">
    <property type="term" value="P:tRNA modification"/>
    <property type="evidence" value="ECO:0007669"/>
    <property type="project" value="UniProtKB-UniRule"/>
</dbReference>
<evidence type="ECO:0000313" key="5">
    <source>
        <dbReference type="Proteomes" id="UP000503162"/>
    </source>
</evidence>
<dbReference type="Pfam" id="PF17773">
    <property type="entry name" value="UPF0176_N"/>
    <property type="match status" value="1"/>
</dbReference>
<dbReference type="InterPro" id="IPR001763">
    <property type="entry name" value="Rhodanese-like_dom"/>
</dbReference>
<keyword evidence="1" id="KW-0560">Oxidoreductase</keyword>
<dbReference type="Proteomes" id="UP000503162">
    <property type="component" value="Chromosome"/>
</dbReference>
<feature type="domain" description="Rhodanese" evidence="3">
    <location>
        <begin position="124"/>
        <end position="220"/>
    </location>
</feature>
<dbReference type="CDD" id="cd01518">
    <property type="entry name" value="RHOD_YceA"/>
    <property type="match status" value="1"/>
</dbReference>
<dbReference type="PANTHER" id="PTHR43268:SF3">
    <property type="entry name" value="RHODANESE-LIKE DOMAIN-CONTAINING PROTEIN 7-RELATED"/>
    <property type="match status" value="1"/>
</dbReference>
<dbReference type="KEGG" id="hcz:G9Q37_07585"/>
<protein>
    <recommendedName>
        <fullName evidence="1">tRNA uridine(34) hydroxylase</fullName>
        <ecNumber evidence="1">1.14.-.-</ecNumber>
    </recommendedName>
    <alternativeName>
        <fullName evidence="1">tRNA hydroxylation protein O</fullName>
    </alternativeName>
</protein>
<dbReference type="RefSeq" id="WP_166226611.1">
    <property type="nucleotide sequence ID" value="NZ_CP049989.1"/>
</dbReference>
<dbReference type="PROSITE" id="PS50206">
    <property type="entry name" value="RHODANESE_3"/>
    <property type="match status" value="1"/>
</dbReference>
<dbReference type="Gene3D" id="3.40.250.10">
    <property type="entry name" value="Rhodanese-like domain"/>
    <property type="match status" value="1"/>
</dbReference>
<dbReference type="Pfam" id="PF00581">
    <property type="entry name" value="Rhodanese"/>
    <property type="match status" value="1"/>
</dbReference>
<reference evidence="4 5" key="1">
    <citation type="submission" date="2020-03" db="EMBL/GenBank/DDBJ databases">
        <title>Hydrogenophaga sp. nov. isolated from cyanobacterial mat.</title>
        <authorList>
            <person name="Thorat V."/>
            <person name="Kirdat K."/>
            <person name="Tiwarekar B."/>
            <person name="Costa E.D."/>
            <person name="Yadav A."/>
        </authorList>
    </citation>
    <scope>NUCLEOTIDE SEQUENCE [LARGE SCALE GENOMIC DNA]</scope>
    <source>
        <strain evidence="4 5">BA0156</strain>
    </source>
</reference>
<dbReference type="EC" id="1.14.-.-" evidence="1"/>
<evidence type="ECO:0000256" key="1">
    <source>
        <dbReference type="HAMAP-Rule" id="MF_00469"/>
    </source>
</evidence>
<comment type="similarity">
    <text evidence="1">Belongs to the TrhO family.</text>
</comment>
<evidence type="ECO:0000313" key="4">
    <source>
        <dbReference type="EMBL" id="QIM52008.1"/>
    </source>
</evidence>
<dbReference type="Gene3D" id="3.30.70.100">
    <property type="match status" value="1"/>
</dbReference>
<sequence>MTAAYLTAALYQFVDLPDHAEWREPLQALCASHGVKGTLLLAREGINGTIAGPEAGVRAVLDWLRRDPRLARLQHKESWSPTPPFHRLKVRLKREIVTLGVPGLDPTRTVGEYVKPADWNALIGQPDVLLIDTRNDYEVKIGSFEGAINPGIRSFTELPAWLAQQQALQADKKTRVAMFCTGGIRCEKSTALLRMQGFESVYHLEGGILKYLEEVPPEQSRWQGECFVFDERVSVGHGLRPGASSLCRSCRWPLSDEDRRSPLYQEGVSCPHCHAQRSDEDRARLAERHRQVELARRRGRPHIGSAVPLPPPPQAAQTQNASASDSPTD</sequence>
<dbReference type="InterPro" id="IPR036873">
    <property type="entry name" value="Rhodanese-like_dom_sf"/>
</dbReference>
<dbReference type="SUPFAM" id="SSF52821">
    <property type="entry name" value="Rhodanese/Cell cycle control phosphatase"/>
    <property type="match status" value="1"/>
</dbReference>
<feature type="compositionally biased region" description="Low complexity" evidence="2">
    <location>
        <begin position="315"/>
        <end position="329"/>
    </location>
</feature>
<keyword evidence="1" id="KW-0819">tRNA processing</keyword>
<dbReference type="SMART" id="SM00450">
    <property type="entry name" value="RHOD"/>
    <property type="match status" value="1"/>
</dbReference>
<dbReference type="InterPro" id="IPR040503">
    <property type="entry name" value="TRHO_N"/>
</dbReference>
<dbReference type="PANTHER" id="PTHR43268">
    <property type="entry name" value="THIOSULFATE SULFURTRANSFERASE/RHODANESE-LIKE DOMAIN-CONTAINING PROTEIN 2"/>
    <property type="match status" value="1"/>
</dbReference>
<dbReference type="InterPro" id="IPR020936">
    <property type="entry name" value="TrhO"/>
</dbReference>
<proteinExistence type="inferred from homology"/>
<dbReference type="GO" id="GO:0016740">
    <property type="term" value="F:transferase activity"/>
    <property type="evidence" value="ECO:0007669"/>
    <property type="project" value="UniProtKB-KW"/>
</dbReference>
<comment type="function">
    <text evidence="1">Catalyzes oxygen-dependent 5-hydroxyuridine (ho5U) modification at position 34 in tRNAs.</text>
</comment>
<dbReference type="AlphaFoldDB" id="A0A6G8IG23"/>
<keyword evidence="5" id="KW-1185">Reference proteome</keyword>
<dbReference type="NCBIfam" id="NF001136">
    <property type="entry name" value="PRK00142.1-4"/>
    <property type="match status" value="1"/>
</dbReference>
<dbReference type="GO" id="GO:0016705">
    <property type="term" value="F:oxidoreductase activity, acting on paired donors, with incorporation or reduction of molecular oxygen"/>
    <property type="evidence" value="ECO:0007669"/>
    <property type="project" value="UniProtKB-UniRule"/>
</dbReference>
<organism evidence="4 5">
    <name type="scientific">Hydrogenophaga crocea</name>
    <dbReference type="NCBI Taxonomy" id="2716225"/>
    <lineage>
        <taxon>Bacteria</taxon>
        <taxon>Pseudomonadati</taxon>
        <taxon>Pseudomonadota</taxon>
        <taxon>Betaproteobacteria</taxon>
        <taxon>Burkholderiales</taxon>
        <taxon>Comamonadaceae</taxon>
        <taxon>Hydrogenophaga</taxon>
    </lineage>
</organism>
<evidence type="ECO:0000256" key="2">
    <source>
        <dbReference type="SAM" id="MobiDB-lite"/>
    </source>
</evidence>
<accession>A0A6G8IG23</accession>
<name>A0A6G8IG23_9BURK</name>
<feature type="region of interest" description="Disordered" evidence="2">
    <location>
        <begin position="293"/>
        <end position="329"/>
    </location>
</feature>
<evidence type="ECO:0000259" key="3">
    <source>
        <dbReference type="PROSITE" id="PS50206"/>
    </source>
</evidence>